<protein>
    <submittedName>
        <fullName evidence="3">DUF2070 family protein</fullName>
    </submittedName>
</protein>
<dbReference type="AlphaFoldDB" id="A0A7J2TJR0"/>
<accession>A0A7J2TJR0</accession>
<feature type="transmembrane region" description="Helical" evidence="1">
    <location>
        <begin position="207"/>
        <end position="224"/>
    </location>
</feature>
<keyword evidence="1" id="KW-0472">Membrane</keyword>
<dbReference type="InterPro" id="IPR019204">
    <property type="entry name" value="DUF2070_membrane"/>
</dbReference>
<sequence>MSKSSAFLLTKKGLIFVSGKNRIDDFEVESENFIVDCHNANFYGNLSHEEIEEIRNLIRIAEEKETEFVEAKSAFIKVYAGSESIVNYISAILLDYGEKFAIVVFDSNNVDLSFRRKVEQEFARIGFKAVVCSTDNHSKTGVKLREAYKPAGGCEKDYELLEALLEKCRLAKLEKCDFMYSENRVKVKVLGDVLKIFENVSEKSDRYIRIFLLLIILNFFIPLVKII</sequence>
<dbReference type="Pfam" id="PF09843">
    <property type="entry name" value="DUF2070"/>
    <property type="match status" value="1"/>
</dbReference>
<comment type="caution">
    <text evidence="3">The sequence shown here is derived from an EMBL/GenBank/DDBJ whole genome shotgun (WGS) entry which is preliminary data.</text>
</comment>
<dbReference type="EMBL" id="DSLA01000059">
    <property type="protein sequence ID" value="HEH35272.1"/>
    <property type="molecule type" value="Genomic_DNA"/>
</dbReference>
<keyword evidence="1" id="KW-1133">Transmembrane helix</keyword>
<name>A0A7J2TJR0_ARCFL</name>
<proteinExistence type="predicted"/>
<evidence type="ECO:0000256" key="1">
    <source>
        <dbReference type="SAM" id="Phobius"/>
    </source>
</evidence>
<organism evidence="3">
    <name type="scientific">Archaeoglobus fulgidus</name>
    <dbReference type="NCBI Taxonomy" id="2234"/>
    <lineage>
        <taxon>Archaea</taxon>
        <taxon>Methanobacteriati</taxon>
        <taxon>Methanobacteriota</taxon>
        <taxon>Archaeoglobi</taxon>
        <taxon>Archaeoglobales</taxon>
        <taxon>Archaeoglobaceae</taxon>
        <taxon>Archaeoglobus</taxon>
    </lineage>
</organism>
<evidence type="ECO:0000313" key="3">
    <source>
        <dbReference type="EMBL" id="HEH35272.1"/>
    </source>
</evidence>
<reference evidence="3" key="1">
    <citation type="journal article" date="2020" name="mSystems">
        <title>Genome- and Community-Level Interaction Insights into Carbon Utilization and Element Cycling Functions of Hydrothermarchaeota in Hydrothermal Sediment.</title>
        <authorList>
            <person name="Zhou Z."/>
            <person name="Liu Y."/>
            <person name="Xu W."/>
            <person name="Pan J."/>
            <person name="Luo Z.H."/>
            <person name="Li M."/>
        </authorList>
    </citation>
    <scope>NUCLEOTIDE SEQUENCE [LARGE SCALE GENOMIC DNA]</scope>
    <source>
        <strain evidence="3">SpSt-26</strain>
    </source>
</reference>
<keyword evidence="1" id="KW-0812">Transmembrane</keyword>
<evidence type="ECO:0000259" key="2">
    <source>
        <dbReference type="Pfam" id="PF09843"/>
    </source>
</evidence>
<gene>
    <name evidence="3" type="ORF">ENP88_03795</name>
</gene>
<feature type="domain" description="DUF2070" evidence="2">
    <location>
        <begin position="31"/>
        <end position="223"/>
    </location>
</feature>